<protein>
    <submittedName>
        <fullName evidence="1">Uncharacterized protein</fullName>
    </submittedName>
</protein>
<dbReference type="EMBL" id="LPNN01000005">
    <property type="protein sequence ID" value="OEJ87102.1"/>
    <property type="molecule type" value="Genomic_DNA"/>
</dbReference>
<gene>
    <name evidence="1" type="ORF">AWRI3580_g2794</name>
</gene>
<organism evidence="1 2">
    <name type="scientific">Hanseniaspora uvarum</name>
    <name type="common">Yeast</name>
    <name type="synonym">Kloeckera apiculata</name>
    <dbReference type="NCBI Taxonomy" id="29833"/>
    <lineage>
        <taxon>Eukaryota</taxon>
        <taxon>Fungi</taxon>
        <taxon>Dikarya</taxon>
        <taxon>Ascomycota</taxon>
        <taxon>Saccharomycotina</taxon>
        <taxon>Saccharomycetes</taxon>
        <taxon>Saccharomycodales</taxon>
        <taxon>Saccharomycodaceae</taxon>
        <taxon>Hanseniaspora</taxon>
    </lineage>
</organism>
<reference evidence="2" key="1">
    <citation type="journal article" date="2016" name="Genome Announc.">
        <title>Genome sequences of three species of Hanseniaspora isolated from spontaneous wine fermentations.</title>
        <authorList>
            <person name="Sternes P.R."/>
            <person name="Lee D."/>
            <person name="Kutyna D.R."/>
            <person name="Borneman A.R."/>
        </authorList>
    </citation>
    <scope>NUCLEOTIDE SEQUENCE [LARGE SCALE GENOMIC DNA]</scope>
    <source>
        <strain evidence="2">AWRI3580</strain>
    </source>
</reference>
<name>A0A1E5RJN4_HANUV</name>
<evidence type="ECO:0000313" key="1">
    <source>
        <dbReference type="EMBL" id="OEJ87102.1"/>
    </source>
</evidence>
<sequence>MELIDENQDFTKSHKRYDKLIAKCENIIETIFKSITSKKLIYLCFPPETVMDFEQELVLMFENIRQNLKGLNKDIVLTGLTESAGLEERLNSLDEVIAIAIHKSEVLKNIVDQEGWESERVQRIMEEEIFDPVLLNMSDFIRNDQYNVLVHSLIPELQKRNDFLKDKVQALEKEALKNIDILSDKSIKINQSIIDNINKYESSSPEYINSVSQLKKAAVSFIENELDFDFPQAQ</sequence>
<accession>A0A1E5RJN4</accession>
<comment type="caution">
    <text evidence="1">The sequence shown here is derived from an EMBL/GenBank/DDBJ whole genome shotgun (WGS) entry which is preliminary data.</text>
</comment>
<dbReference type="AlphaFoldDB" id="A0A1E5RJN4"/>
<dbReference type="VEuPathDB" id="FungiDB:AWRI3580_g2794"/>
<evidence type="ECO:0000313" key="2">
    <source>
        <dbReference type="Proteomes" id="UP000095358"/>
    </source>
</evidence>
<dbReference type="OrthoDB" id="3971087at2759"/>
<proteinExistence type="predicted"/>
<keyword evidence="2" id="KW-1185">Reference proteome</keyword>
<dbReference type="Proteomes" id="UP000095358">
    <property type="component" value="Unassembled WGS sequence"/>
</dbReference>